<comment type="caution">
    <text evidence="1">The sequence shown here is derived from an EMBL/GenBank/DDBJ whole genome shotgun (WGS) entry which is preliminary data.</text>
</comment>
<feature type="non-terminal residue" evidence="1">
    <location>
        <position position="1"/>
    </location>
</feature>
<name>X1KH90_9ZZZZ</name>
<proteinExistence type="predicted"/>
<dbReference type="EMBL" id="BARV01003369">
    <property type="protein sequence ID" value="GAI06043.1"/>
    <property type="molecule type" value="Genomic_DNA"/>
</dbReference>
<gene>
    <name evidence="1" type="ORF">S06H3_08095</name>
</gene>
<reference evidence="1" key="1">
    <citation type="journal article" date="2014" name="Front. Microbiol.">
        <title>High frequency of phylogenetically diverse reductive dehalogenase-homologous genes in deep subseafloor sedimentary metagenomes.</title>
        <authorList>
            <person name="Kawai M."/>
            <person name="Futagami T."/>
            <person name="Toyoda A."/>
            <person name="Takaki Y."/>
            <person name="Nishi S."/>
            <person name="Hori S."/>
            <person name="Arai W."/>
            <person name="Tsubouchi T."/>
            <person name="Morono Y."/>
            <person name="Uchiyama I."/>
            <person name="Ito T."/>
            <person name="Fujiyama A."/>
            <person name="Inagaki F."/>
            <person name="Takami H."/>
        </authorList>
    </citation>
    <scope>NUCLEOTIDE SEQUENCE</scope>
    <source>
        <strain evidence="1">Expedition CK06-06</strain>
    </source>
</reference>
<protein>
    <submittedName>
        <fullName evidence="1">Uncharacterized protein</fullName>
    </submittedName>
</protein>
<sequence>GFIENLEPWIKKAGLNLRKDYINKWPPGVETDPTIYLESMIVPVLNFYGNWGGELYADLYTFHLPSGLLFFNLLLFRLG</sequence>
<dbReference type="AlphaFoldDB" id="X1KH90"/>
<evidence type="ECO:0000313" key="1">
    <source>
        <dbReference type="EMBL" id="GAI06043.1"/>
    </source>
</evidence>
<organism evidence="1">
    <name type="scientific">marine sediment metagenome</name>
    <dbReference type="NCBI Taxonomy" id="412755"/>
    <lineage>
        <taxon>unclassified sequences</taxon>
        <taxon>metagenomes</taxon>
        <taxon>ecological metagenomes</taxon>
    </lineage>
</organism>
<accession>X1KH90</accession>